<dbReference type="Proteomes" id="UP000033121">
    <property type="component" value="Unassembled WGS sequence"/>
</dbReference>
<gene>
    <name evidence="2" type="ORF">FPE01S_01_11830</name>
</gene>
<dbReference type="RefSeq" id="WP_046367913.1">
    <property type="nucleotide sequence ID" value="NZ_BBWV01000001.1"/>
</dbReference>
<dbReference type="SUPFAM" id="SSF53474">
    <property type="entry name" value="alpha/beta-Hydrolases"/>
    <property type="match status" value="1"/>
</dbReference>
<dbReference type="PANTHER" id="PTHR43798">
    <property type="entry name" value="MONOACYLGLYCEROL LIPASE"/>
    <property type="match status" value="1"/>
</dbReference>
<feature type="domain" description="AB hydrolase-1" evidence="1">
    <location>
        <begin position="33"/>
        <end position="271"/>
    </location>
</feature>
<dbReference type="GO" id="GO:0016020">
    <property type="term" value="C:membrane"/>
    <property type="evidence" value="ECO:0007669"/>
    <property type="project" value="TreeGrafter"/>
</dbReference>
<dbReference type="InterPro" id="IPR000073">
    <property type="entry name" value="AB_hydrolase_1"/>
</dbReference>
<dbReference type="PANTHER" id="PTHR43798:SF33">
    <property type="entry name" value="HYDROLASE, PUTATIVE (AFU_ORTHOLOGUE AFUA_2G14860)-RELATED"/>
    <property type="match status" value="1"/>
</dbReference>
<sequence length="283" mass="31337">MPAAYLRSGEFMVINVGDNTVFCSVFGSGPEDLVCLHGYGETGASFSHLAAEIGHRYRLICPDLPLHGKTNWKGTDFSQVDLLQLVQGVVASLQQPEISGAAITFSILGYSMGGRLALAYAGQRAAALKAVFLIAPDGIIRNGWYWFSTQTAVGNRIFRMAMTDPAMLLSSMAVARRLGWMTEKRHRFTLFFLEDEEQRQALYQRWTYFRRIRPEVKRDLDNCRAAGTTVVIIAGAKDPVIGAGKIKKHLPEDSAVSVQVVEHNHRLLQEPAVQQIAQIILTS</sequence>
<comment type="caution">
    <text evidence="2">The sequence shown here is derived from an EMBL/GenBank/DDBJ whole genome shotgun (WGS) entry which is preliminary data.</text>
</comment>
<protein>
    <recommendedName>
        <fullName evidence="1">AB hydrolase-1 domain-containing protein</fullName>
    </recommendedName>
</protein>
<dbReference type="Pfam" id="PF12697">
    <property type="entry name" value="Abhydrolase_6"/>
    <property type="match status" value="1"/>
</dbReference>
<dbReference type="Gene3D" id="3.40.50.1820">
    <property type="entry name" value="alpha/beta hydrolase"/>
    <property type="match status" value="1"/>
</dbReference>
<dbReference type="AlphaFoldDB" id="A0A0E9MYG7"/>
<evidence type="ECO:0000313" key="2">
    <source>
        <dbReference type="EMBL" id="GAO42170.1"/>
    </source>
</evidence>
<reference evidence="2 3" key="1">
    <citation type="submission" date="2015-04" db="EMBL/GenBank/DDBJ databases">
        <title>Whole genome shotgun sequence of Flavihumibacter petaseus NBRC 106054.</title>
        <authorList>
            <person name="Miyazawa S."/>
            <person name="Hosoyama A."/>
            <person name="Hashimoto M."/>
            <person name="Noguchi M."/>
            <person name="Tsuchikane K."/>
            <person name="Ohji S."/>
            <person name="Yamazoe A."/>
            <person name="Ichikawa N."/>
            <person name="Kimura A."/>
            <person name="Fujita N."/>
        </authorList>
    </citation>
    <scope>NUCLEOTIDE SEQUENCE [LARGE SCALE GENOMIC DNA]</scope>
    <source>
        <strain evidence="2 3">NBRC 106054</strain>
    </source>
</reference>
<dbReference type="PRINTS" id="PR00111">
    <property type="entry name" value="ABHYDROLASE"/>
</dbReference>
<dbReference type="STRING" id="1220578.FPE01S_01_11830"/>
<keyword evidence="3" id="KW-1185">Reference proteome</keyword>
<evidence type="ECO:0000259" key="1">
    <source>
        <dbReference type="Pfam" id="PF12697"/>
    </source>
</evidence>
<name>A0A0E9MYG7_9BACT</name>
<dbReference type="OrthoDB" id="975949at2"/>
<accession>A0A0E9MYG7</accession>
<proteinExistence type="predicted"/>
<dbReference type="InterPro" id="IPR029058">
    <property type="entry name" value="AB_hydrolase_fold"/>
</dbReference>
<organism evidence="2 3">
    <name type="scientific">Flavihumibacter petaseus NBRC 106054</name>
    <dbReference type="NCBI Taxonomy" id="1220578"/>
    <lineage>
        <taxon>Bacteria</taxon>
        <taxon>Pseudomonadati</taxon>
        <taxon>Bacteroidota</taxon>
        <taxon>Chitinophagia</taxon>
        <taxon>Chitinophagales</taxon>
        <taxon>Chitinophagaceae</taxon>
        <taxon>Flavihumibacter</taxon>
    </lineage>
</organism>
<dbReference type="EMBL" id="BBWV01000001">
    <property type="protein sequence ID" value="GAO42170.1"/>
    <property type="molecule type" value="Genomic_DNA"/>
</dbReference>
<evidence type="ECO:0000313" key="3">
    <source>
        <dbReference type="Proteomes" id="UP000033121"/>
    </source>
</evidence>
<dbReference type="InterPro" id="IPR050266">
    <property type="entry name" value="AB_hydrolase_sf"/>
</dbReference>